<keyword evidence="1" id="KW-0472">Membrane</keyword>
<reference evidence="2 5" key="3">
    <citation type="submission" date="2018-08" db="EMBL/GenBank/DDBJ databases">
        <title>Complete genome of the Arcobacter marinus type strain JCM 15502.</title>
        <authorList>
            <person name="Miller W.G."/>
            <person name="Yee E."/>
            <person name="Huynh S."/>
            <person name="Parker C.T."/>
        </authorList>
    </citation>
    <scope>NUCLEOTIDE SEQUENCE [LARGE SCALE GENOMIC DNA]</scope>
    <source>
        <strain evidence="2 5">JCM 15502</strain>
    </source>
</reference>
<evidence type="ECO:0000313" key="3">
    <source>
        <dbReference type="EMBL" id="PHO15245.1"/>
    </source>
</evidence>
<organism evidence="2 5">
    <name type="scientific">Malaciobacter marinus</name>
    <dbReference type="NCBI Taxonomy" id="505249"/>
    <lineage>
        <taxon>Bacteria</taxon>
        <taxon>Pseudomonadati</taxon>
        <taxon>Campylobacterota</taxon>
        <taxon>Epsilonproteobacteria</taxon>
        <taxon>Campylobacterales</taxon>
        <taxon>Arcobacteraceae</taxon>
        <taxon>Malaciobacter</taxon>
    </lineage>
</organism>
<dbReference type="EMBL" id="CP032101">
    <property type="protein sequence ID" value="AXX87378.1"/>
    <property type="molecule type" value="Genomic_DNA"/>
</dbReference>
<dbReference type="AlphaFoldDB" id="A0A347TLA0"/>
<dbReference type="Proteomes" id="UP000264693">
    <property type="component" value="Chromosome"/>
</dbReference>
<dbReference type="EMBL" id="NXAO01000033">
    <property type="protein sequence ID" value="PHO15245.1"/>
    <property type="molecule type" value="Genomic_DNA"/>
</dbReference>
<dbReference type="KEGG" id="amar:AMRN_1646"/>
<protein>
    <submittedName>
        <fullName evidence="2">Lipooligosaccharide transport system, periplasmic component LptC</fullName>
    </submittedName>
</protein>
<evidence type="ECO:0000256" key="1">
    <source>
        <dbReference type="SAM" id="Phobius"/>
    </source>
</evidence>
<evidence type="ECO:0000313" key="5">
    <source>
        <dbReference type="Proteomes" id="UP000264693"/>
    </source>
</evidence>
<keyword evidence="1" id="KW-1133">Transmembrane helix</keyword>
<evidence type="ECO:0000313" key="2">
    <source>
        <dbReference type="EMBL" id="AXX87378.1"/>
    </source>
</evidence>
<sequence>MVIKAFTYILLTVAVGVYFIPIDKVNNKLDEKDIALVTFNDSTMYTLNEQTTTKIVNSKRVSRYKTKDIMYEGDFILKANDKKIEHATDYISANVIIKKNDDFTFLDDVKFRRNDFISLDTQELYYNDKTQIAKNSVPFKGTYYNHKIDGKNLYLDMKKEIMKAKNSHFEIETTK</sequence>
<reference evidence="3" key="2">
    <citation type="submission" date="2017-09" db="EMBL/GenBank/DDBJ databases">
        <authorList>
            <person name="Perez-Cataluna A."/>
            <person name="Figueras M.J."/>
            <person name="Salas-Masso N."/>
        </authorList>
    </citation>
    <scope>NUCLEOTIDE SEQUENCE</scope>
    <source>
        <strain evidence="3">CECT 7727</strain>
    </source>
</reference>
<proteinExistence type="predicted"/>
<evidence type="ECO:0000313" key="4">
    <source>
        <dbReference type="Proteomes" id="UP000224740"/>
    </source>
</evidence>
<keyword evidence="1" id="KW-0812">Transmembrane</keyword>
<feature type="transmembrane region" description="Helical" evidence="1">
    <location>
        <begin position="6"/>
        <end position="22"/>
    </location>
</feature>
<dbReference type="RefSeq" id="WP_099311222.1">
    <property type="nucleotide sequence ID" value="NZ_CP032101.1"/>
</dbReference>
<keyword evidence="4" id="KW-1185">Reference proteome</keyword>
<dbReference type="Proteomes" id="UP000224740">
    <property type="component" value="Unassembled WGS sequence"/>
</dbReference>
<gene>
    <name evidence="2" type="primary">lptC</name>
    <name evidence="2" type="ORF">AMRN_1646</name>
    <name evidence="3" type="ORF">CPH92_08060</name>
</gene>
<accession>A0A347TLA0</accession>
<reference evidence="4" key="1">
    <citation type="submission" date="2017-09" db="EMBL/GenBank/DDBJ databases">
        <title>Arcobacter canalis sp. nov., a new species isolated from a water canal contaminated with urban sewage.</title>
        <authorList>
            <person name="Perez-Cataluna A."/>
            <person name="Salas-Masso N."/>
            <person name="Figueras M.J."/>
        </authorList>
    </citation>
    <scope>NUCLEOTIDE SEQUENCE [LARGE SCALE GENOMIC DNA]</scope>
    <source>
        <strain evidence="4">CECT 7727</strain>
    </source>
</reference>
<name>A0A347TLA0_9BACT</name>